<keyword evidence="3" id="KW-1185">Reference proteome</keyword>
<organism evidence="2 3">
    <name type="scientific">Trifolium medium</name>
    <dbReference type="NCBI Taxonomy" id="97028"/>
    <lineage>
        <taxon>Eukaryota</taxon>
        <taxon>Viridiplantae</taxon>
        <taxon>Streptophyta</taxon>
        <taxon>Embryophyta</taxon>
        <taxon>Tracheophyta</taxon>
        <taxon>Spermatophyta</taxon>
        <taxon>Magnoliopsida</taxon>
        <taxon>eudicotyledons</taxon>
        <taxon>Gunneridae</taxon>
        <taxon>Pentapetalae</taxon>
        <taxon>rosids</taxon>
        <taxon>fabids</taxon>
        <taxon>Fabales</taxon>
        <taxon>Fabaceae</taxon>
        <taxon>Papilionoideae</taxon>
        <taxon>50 kb inversion clade</taxon>
        <taxon>NPAAA clade</taxon>
        <taxon>Hologalegina</taxon>
        <taxon>IRL clade</taxon>
        <taxon>Trifolieae</taxon>
        <taxon>Trifolium</taxon>
    </lineage>
</organism>
<comment type="caution">
    <text evidence="2">The sequence shown here is derived from an EMBL/GenBank/DDBJ whole genome shotgun (WGS) entry which is preliminary data.</text>
</comment>
<dbReference type="EMBL" id="LXQA011325807">
    <property type="protein sequence ID" value="MCI93313.1"/>
    <property type="molecule type" value="Genomic_DNA"/>
</dbReference>
<evidence type="ECO:0000313" key="2">
    <source>
        <dbReference type="EMBL" id="MCI93313.1"/>
    </source>
</evidence>
<dbReference type="Gene3D" id="3.40.50.2000">
    <property type="entry name" value="Glycogen Phosphorylase B"/>
    <property type="match status" value="2"/>
</dbReference>
<evidence type="ECO:0000256" key="1">
    <source>
        <dbReference type="SAM" id="MobiDB-lite"/>
    </source>
</evidence>
<reference evidence="2 3" key="1">
    <citation type="journal article" date="2018" name="Front. Plant Sci.">
        <title>Red Clover (Trifolium pratense) and Zigzag Clover (T. medium) - A Picture of Genomic Similarities and Differences.</title>
        <authorList>
            <person name="Dluhosova J."/>
            <person name="Istvanek J."/>
            <person name="Nedelnik J."/>
            <person name="Repkova J."/>
        </authorList>
    </citation>
    <scope>NUCLEOTIDE SEQUENCE [LARGE SCALE GENOMIC DNA]</scope>
    <source>
        <strain evidence="3">cv. 10/8</strain>
        <tissue evidence="2">Leaf</tissue>
    </source>
</reference>
<name>A0A392W0T8_9FABA</name>
<dbReference type="SUPFAM" id="SSF53756">
    <property type="entry name" value="UDP-Glycosyltransferase/glycogen phosphorylase"/>
    <property type="match status" value="1"/>
</dbReference>
<evidence type="ECO:0000313" key="3">
    <source>
        <dbReference type="Proteomes" id="UP000265520"/>
    </source>
</evidence>
<dbReference type="GO" id="GO:0016740">
    <property type="term" value="F:transferase activity"/>
    <property type="evidence" value="ECO:0007669"/>
    <property type="project" value="UniProtKB-KW"/>
</dbReference>
<accession>A0A392W0T8</accession>
<dbReference type="Proteomes" id="UP000265520">
    <property type="component" value="Unassembled WGS sequence"/>
</dbReference>
<feature type="non-terminal residue" evidence="2">
    <location>
        <position position="1"/>
    </location>
</feature>
<protein>
    <submittedName>
        <fullName evidence="2">UDP-glycosyltransferase</fullName>
    </submittedName>
</protein>
<keyword evidence="2" id="KW-0808">Transferase</keyword>
<dbReference type="AlphaFoldDB" id="A0A392W0T8"/>
<sequence>KVDDESGIVKREEVANAIKGIMEGDESLEIRKRINKLSDGAATELSEHGSSRKALSNLALKWH</sequence>
<proteinExistence type="predicted"/>
<feature type="region of interest" description="Disordered" evidence="1">
    <location>
        <begin position="42"/>
        <end position="63"/>
    </location>
</feature>